<evidence type="ECO:0000313" key="2">
    <source>
        <dbReference type="EMBL" id="GMK55387.1"/>
    </source>
</evidence>
<protein>
    <submittedName>
        <fullName evidence="2">Uncharacterized protein</fullName>
    </submittedName>
</protein>
<evidence type="ECO:0000256" key="1">
    <source>
        <dbReference type="SAM" id="SignalP"/>
    </source>
</evidence>
<keyword evidence="3" id="KW-1185">Reference proteome</keyword>
<sequence length="126" mass="14032">MKVAITLLATLALLAASPMRLNQKRNLINMEARENDNVFRIPLAVSGQCDDGWTAFKAEGKGLCCSPSTICDGELEKALCSSAEDSISSAPTYDVDTRNNGFACRRFFWYCDALGCFWNRTICKFW</sequence>
<dbReference type="Proteomes" id="UP001222932">
    <property type="component" value="Unassembled WGS sequence"/>
</dbReference>
<reference evidence="2" key="1">
    <citation type="journal article" date="2023" name="BMC Genomics">
        <title>Chromosome-level genome assemblies of Cutaneotrichosporon spp. (Trichosporonales, Basidiomycota) reveal imbalanced evolution between nucleotide sequences and chromosome synteny.</title>
        <authorList>
            <person name="Kobayashi Y."/>
            <person name="Kayamori A."/>
            <person name="Aoki K."/>
            <person name="Shiwa Y."/>
            <person name="Matsutani M."/>
            <person name="Fujita N."/>
            <person name="Sugita T."/>
            <person name="Iwasaki W."/>
            <person name="Tanaka N."/>
            <person name="Takashima M."/>
        </authorList>
    </citation>
    <scope>NUCLEOTIDE SEQUENCE</scope>
    <source>
        <strain evidence="2">HIS016</strain>
    </source>
</reference>
<keyword evidence="1" id="KW-0732">Signal</keyword>
<feature type="signal peptide" evidence="1">
    <location>
        <begin position="1"/>
        <end position="16"/>
    </location>
</feature>
<comment type="caution">
    <text evidence="2">The sequence shown here is derived from an EMBL/GenBank/DDBJ whole genome shotgun (WGS) entry which is preliminary data.</text>
</comment>
<feature type="chain" id="PRO_5042136778" evidence="1">
    <location>
        <begin position="17"/>
        <end position="126"/>
    </location>
</feature>
<accession>A0AAD3YB03</accession>
<dbReference type="AlphaFoldDB" id="A0AAD3YB03"/>
<proteinExistence type="predicted"/>
<organism evidence="2 3">
    <name type="scientific">Cutaneotrichosporon spelunceum</name>
    <dbReference type="NCBI Taxonomy" id="1672016"/>
    <lineage>
        <taxon>Eukaryota</taxon>
        <taxon>Fungi</taxon>
        <taxon>Dikarya</taxon>
        <taxon>Basidiomycota</taxon>
        <taxon>Agaricomycotina</taxon>
        <taxon>Tremellomycetes</taxon>
        <taxon>Trichosporonales</taxon>
        <taxon>Trichosporonaceae</taxon>
        <taxon>Cutaneotrichosporon</taxon>
    </lineage>
</organism>
<dbReference type="EMBL" id="BTCM01000002">
    <property type="protein sequence ID" value="GMK55387.1"/>
    <property type="molecule type" value="Genomic_DNA"/>
</dbReference>
<gene>
    <name evidence="2" type="ORF">CspeluHIS016_0204430</name>
</gene>
<evidence type="ECO:0000313" key="3">
    <source>
        <dbReference type="Proteomes" id="UP001222932"/>
    </source>
</evidence>
<reference evidence="2" key="2">
    <citation type="submission" date="2023-06" db="EMBL/GenBank/DDBJ databases">
        <authorList>
            <person name="Kobayashi Y."/>
            <person name="Kayamori A."/>
            <person name="Aoki K."/>
            <person name="Shiwa Y."/>
            <person name="Fujita N."/>
            <person name="Sugita T."/>
            <person name="Iwasaki W."/>
            <person name="Tanaka N."/>
            <person name="Takashima M."/>
        </authorList>
    </citation>
    <scope>NUCLEOTIDE SEQUENCE</scope>
    <source>
        <strain evidence="2">HIS016</strain>
    </source>
</reference>
<name>A0AAD3YB03_9TREE</name>